<organism evidence="5 6">
    <name type="scientific">Alkalihalophilus pseudofirmus</name>
    <name type="common">Bacillus pseudofirmus</name>
    <dbReference type="NCBI Taxonomy" id="79885"/>
    <lineage>
        <taxon>Bacteria</taxon>
        <taxon>Bacillati</taxon>
        <taxon>Bacillota</taxon>
        <taxon>Bacilli</taxon>
        <taxon>Bacillales</taxon>
        <taxon>Bacillaceae</taxon>
        <taxon>Alkalihalophilus</taxon>
    </lineage>
</organism>
<dbReference type="InterPro" id="IPR006656">
    <property type="entry name" value="Mopterin_OxRdtase"/>
</dbReference>
<dbReference type="AlphaFoldDB" id="A0AAJ2NSH1"/>
<protein>
    <submittedName>
        <fullName evidence="5">Molybdopterin-dependent oxidoreductase</fullName>
    </submittedName>
</protein>
<gene>
    <name evidence="5" type="ORF">RYX45_20960</name>
</gene>
<dbReference type="GO" id="GO:0009061">
    <property type="term" value="P:anaerobic respiration"/>
    <property type="evidence" value="ECO:0007669"/>
    <property type="project" value="TreeGrafter"/>
</dbReference>
<dbReference type="GO" id="GO:0030151">
    <property type="term" value="F:molybdenum ion binding"/>
    <property type="evidence" value="ECO:0007669"/>
    <property type="project" value="TreeGrafter"/>
</dbReference>
<keyword evidence="1" id="KW-0500">Molybdenum</keyword>
<dbReference type="SUPFAM" id="SSF53706">
    <property type="entry name" value="Formate dehydrogenase/DMSO reductase, domains 1-3"/>
    <property type="match status" value="1"/>
</dbReference>
<dbReference type="RefSeq" id="WP_323467852.1">
    <property type="nucleotide sequence ID" value="NZ_JAWJAY010000282.1"/>
</dbReference>
<dbReference type="GO" id="GO:0009055">
    <property type="term" value="F:electron transfer activity"/>
    <property type="evidence" value="ECO:0007669"/>
    <property type="project" value="TreeGrafter"/>
</dbReference>
<name>A0AAJ2NSH1_ALKPS</name>
<dbReference type="EMBL" id="JAWJAY010000282">
    <property type="protein sequence ID" value="MDV2887643.1"/>
    <property type="molecule type" value="Genomic_DNA"/>
</dbReference>
<dbReference type="InterPro" id="IPR050612">
    <property type="entry name" value="Prok_Mopterin_Oxidored"/>
</dbReference>
<dbReference type="PROSITE" id="PS00490">
    <property type="entry name" value="MOLYBDOPTERIN_PROK_2"/>
    <property type="match status" value="1"/>
</dbReference>
<evidence type="ECO:0000313" key="6">
    <source>
        <dbReference type="Proteomes" id="UP001285636"/>
    </source>
</evidence>
<dbReference type="GO" id="GO:0030288">
    <property type="term" value="C:outer membrane-bounded periplasmic space"/>
    <property type="evidence" value="ECO:0007669"/>
    <property type="project" value="TreeGrafter"/>
</dbReference>
<dbReference type="PANTHER" id="PTHR43742">
    <property type="entry name" value="TRIMETHYLAMINE-N-OXIDE REDUCTASE"/>
    <property type="match status" value="1"/>
</dbReference>
<dbReference type="GO" id="GO:0016491">
    <property type="term" value="F:oxidoreductase activity"/>
    <property type="evidence" value="ECO:0007669"/>
    <property type="project" value="UniProtKB-KW"/>
</dbReference>
<comment type="caution">
    <text evidence="5">The sequence shown here is derived from an EMBL/GenBank/DDBJ whole genome shotgun (WGS) entry which is preliminary data.</text>
</comment>
<evidence type="ECO:0000256" key="1">
    <source>
        <dbReference type="ARBA" id="ARBA00022505"/>
    </source>
</evidence>
<dbReference type="InterPro" id="IPR006655">
    <property type="entry name" value="Mopterin_OxRdtase_prok_CS"/>
</dbReference>
<keyword evidence="3" id="KW-0560">Oxidoreductase</keyword>
<feature type="domain" description="Molybdopterin oxidoreductase" evidence="4">
    <location>
        <begin position="10"/>
        <end position="78"/>
    </location>
</feature>
<evidence type="ECO:0000256" key="3">
    <source>
        <dbReference type="ARBA" id="ARBA00023002"/>
    </source>
</evidence>
<feature type="non-terminal residue" evidence="5">
    <location>
        <position position="109"/>
    </location>
</feature>
<sequence length="109" mass="12571">TRKLLEDEWKVEFIVVSDLFMTPSAKFADILLPGTTLFERYDIGLPWGNGDYVIFGDKAIDPLYECRDEYDVFAEVADKLGLKEKFTEGKTTLDLDKDSIERTRKEIDP</sequence>
<evidence type="ECO:0000313" key="5">
    <source>
        <dbReference type="EMBL" id="MDV2887643.1"/>
    </source>
</evidence>
<keyword evidence="2" id="KW-0479">Metal-binding</keyword>
<evidence type="ECO:0000256" key="2">
    <source>
        <dbReference type="ARBA" id="ARBA00022723"/>
    </source>
</evidence>
<dbReference type="Gene3D" id="3.40.50.740">
    <property type="match status" value="1"/>
</dbReference>
<dbReference type="Proteomes" id="UP001285636">
    <property type="component" value="Unassembled WGS sequence"/>
</dbReference>
<dbReference type="Pfam" id="PF00384">
    <property type="entry name" value="Molybdopterin"/>
    <property type="match status" value="1"/>
</dbReference>
<accession>A0AAJ2NSH1</accession>
<proteinExistence type="predicted"/>
<dbReference type="PANTHER" id="PTHR43742:SF3">
    <property type="entry name" value="DIMETHYL SULFOXIDE REDUCTASE DMSA"/>
    <property type="match status" value="1"/>
</dbReference>
<feature type="non-terminal residue" evidence="5">
    <location>
        <position position="1"/>
    </location>
</feature>
<evidence type="ECO:0000259" key="4">
    <source>
        <dbReference type="Pfam" id="PF00384"/>
    </source>
</evidence>
<reference evidence="5" key="1">
    <citation type="submission" date="2023-10" db="EMBL/GenBank/DDBJ databases">
        <title>Screening of Alkalihalophilus pseudofirmusBZ-TG-HK211 and Its Alleviation of Salt Stress on Rapeseed Growth.</title>
        <authorList>
            <person name="Zhao B."/>
            <person name="Guo T."/>
        </authorList>
    </citation>
    <scope>NUCLEOTIDE SEQUENCE</scope>
    <source>
        <strain evidence="5">BZ-TG-HK211</strain>
    </source>
</reference>